<dbReference type="RefSeq" id="WP_133967519.1">
    <property type="nucleotide sequence ID" value="NZ_SORL01000008.1"/>
</dbReference>
<dbReference type="EMBL" id="SORL01000008">
    <property type="protein sequence ID" value="TDY62280.1"/>
    <property type="molecule type" value="Genomic_DNA"/>
</dbReference>
<evidence type="ECO:0000256" key="2">
    <source>
        <dbReference type="ARBA" id="ARBA00022747"/>
    </source>
</evidence>
<keyword evidence="3" id="KW-0238">DNA-binding</keyword>
<dbReference type="PANTHER" id="PTHR30408">
    <property type="entry name" value="TYPE-1 RESTRICTION ENZYME ECOKI SPECIFICITY PROTEIN"/>
    <property type="match status" value="1"/>
</dbReference>
<dbReference type="PANTHER" id="PTHR30408:SF12">
    <property type="entry name" value="TYPE I RESTRICTION ENZYME MJAVIII SPECIFICITY SUBUNIT"/>
    <property type="match status" value="1"/>
</dbReference>
<evidence type="ECO:0000256" key="1">
    <source>
        <dbReference type="ARBA" id="ARBA00010923"/>
    </source>
</evidence>
<name>A0A4R8M9L5_9FLAO</name>
<dbReference type="SUPFAM" id="SSF116734">
    <property type="entry name" value="DNA methylase specificity domain"/>
    <property type="match status" value="2"/>
</dbReference>
<keyword evidence="6" id="KW-1185">Reference proteome</keyword>
<dbReference type="GO" id="GO:0009307">
    <property type="term" value="P:DNA restriction-modification system"/>
    <property type="evidence" value="ECO:0007669"/>
    <property type="project" value="UniProtKB-KW"/>
</dbReference>
<evidence type="ECO:0000313" key="5">
    <source>
        <dbReference type="EMBL" id="TDY62280.1"/>
    </source>
</evidence>
<keyword evidence="2" id="KW-0680">Restriction system</keyword>
<dbReference type="Proteomes" id="UP000294824">
    <property type="component" value="Unassembled WGS sequence"/>
</dbReference>
<reference evidence="5 6" key="1">
    <citation type="submission" date="2019-03" db="EMBL/GenBank/DDBJ databases">
        <title>Genomic Encyclopedia of Type Strains, Phase III (KMG-III): the genomes of soil and plant-associated and newly described type strains.</title>
        <authorList>
            <person name="Whitman W."/>
        </authorList>
    </citation>
    <scope>NUCLEOTIDE SEQUENCE [LARGE SCALE GENOMIC DNA]</scope>
    <source>
        <strain evidence="5 6">CECT 8301</strain>
    </source>
</reference>
<dbReference type="CDD" id="cd17278">
    <property type="entry name" value="RMtype1_S_LdeBORF1052P-TRD2-CR2"/>
    <property type="match status" value="1"/>
</dbReference>
<feature type="domain" description="Type I restriction modification DNA specificity" evidence="4">
    <location>
        <begin position="302"/>
        <end position="449"/>
    </location>
</feature>
<dbReference type="Pfam" id="PF01420">
    <property type="entry name" value="Methylase_S"/>
    <property type="match status" value="1"/>
</dbReference>
<dbReference type="InterPro" id="IPR052021">
    <property type="entry name" value="Type-I_RS_S_subunit"/>
</dbReference>
<comment type="caution">
    <text evidence="5">The sequence shown here is derived from an EMBL/GenBank/DDBJ whole genome shotgun (WGS) entry which is preliminary data.</text>
</comment>
<evidence type="ECO:0000256" key="3">
    <source>
        <dbReference type="ARBA" id="ARBA00023125"/>
    </source>
</evidence>
<organism evidence="5 6">
    <name type="scientific">Algibacter lectus</name>
    <dbReference type="NCBI Taxonomy" id="221126"/>
    <lineage>
        <taxon>Bacteria</taxon>
        <taxon>Pseudomonadati</taxon>
        <taxon>Bacteroidota</taxon>
        <taxon>Flavobacteriia</taxon>
        <taxon>Flavobacteriales</taxon>
        <taxon>Flavobacteriaceae</taxon>
        <taxon>Algibacter</taxon>
    </lineage>
</organism>
<dbReference type="InterPro" id="IPR044946">
    <property type="entry name" value="Restrct_endonuc_typeI_TRD_sf"/>
</dbReference>
<evidence type="ECO:0000313" key="6">
    <source>
        <dbReference type="Proteomes" id="UP000294824"/>
    </source>
</evidence>
<comment type="similarity">
    <text evidence="1">Belongs to the type-I restriction system S methylase family.</text>
</comment>
<accession>A0A4R8M9L5</accession>
<dbReference type="AlphaFoldDB" id="A0A4R8M9L5"/>
<evidence type="ECO:0000259" key="4">
    <source>
        <dbReference type="Pfam" id="PF01420"/>
    </source>
</evidence>
<dbReference type="InterPro" id="IPR000055">
    <property type="entry name" value="Restrct_endonuc_typeI_TRD"/>
</dbReference>
<dbReference type="Gene3D" id="3.90.220.20">
    <property type="entry name" value="DNA methylase specificity domains"/>
    <property type="match status" value="2"/>
</dbReference>
<proteinExistence type="inferred from homology"/>
<gene>
    <name evidence="5" type="ORF">DFQ06_2106</name>
</gene>
<sequence length="475" mass="53741">MAEFKLSDKVNPNKVFLLNTSEIEKRLDPFYYIPELKELEEKVREKDVKPLRHFVKSVSSGATPKTAEKEKYYSDKENGIPFLRVQNLSPTGILDYEDCKYINKETHEGYLKRSQVKGGDLLVKITGVGRMAVASVAPDDFIGNTNQHMVVIKTGSKEVSTILASYLNSDIGEKLASRRATGGTRPALDYPALLSIPILFDERILTITKKAVDEKNKKQKEAKDLITSIDNYLLDELGIELPEKDNSLENRIFTTSLSEISGSRLDSSFHSSYNRQLLESLNKSKYNLDSIKNNIKFIPGYAFSSKDYLDESDCYLITIKNISKNTVRLKNVTYLPNNYFDLYKQYRINEDDLLIAMTGATIGKVGLYNSSKKALINQRNGIIRPHKTLDTQYLLSLLNTLLYQELILKNSVGGAQPNISETDIAKIKIPLPPKEKQIEIAKHITELRNQAKQLELDADQIMTEAKTEVEKIILG</sequence>
<dbReference type="GO" id="GO:0003677">
    <property type="term" value="F:DNA binding"/>
    <property type="evidence" value="ECO:0007669"/>
    <property type="project" value="UniProtKB-KW"/>
</dbReference>
<protein>
    <submittedName>
        <fullName evidence="5">Type I restriction modification DNA specificity protein</fullName>
    </submittedName>
</protein>